<dbReference type="InterPro" id="IPR036165">
    <property type="entry name" value="YefM-like_sf"/>
</dbReference>
<evidence type="ECO:0000313" key="4">
    <source>
        <dbReference type="EMBL" id="GFE79313.1"/>
    </source>
</evidence>
<feature type="compositionally biased region" description="Basic residues" evidence="3">
    <location>
        <begin position="1"/>
        <end position="10"/>
    </location>
</feature>
<dbReference type="Gene3D" id="3.40.1620.10">
    <property type="entry name" value="YefM-like domain"/>
    <property type="match status" value="1"/>
</dbReference>
<name>A0A829Y8F6_9GAMM</name>
<evidence type="ECO:0000313" key="5">
    <source>
        <dbReference type="Proteomes" id="UP000445000"/>
    </source>
</evidence>
<comment type="caution">
    <text evidence="4">The sequence shown here is derived from an EMBL/GenBank/DDBJ whole genome shotgun (WGS) entry which is preliminary data.</text>
</comment>
<accession>A0A829Y8F6</accession>
<dbReference type="AlphaFoldDB" id="A0A829Y8F6"/>
<gene>
    <name evidence="4" type="ORF">GCM10011487_13130</name>
</gene>
<dbReference type="RefSeq" id="WP_161810996.1">
    <property type="nucleotide sequence ID" value="NZ_BLJN01000001.1"/>
</dbReference>
<dbReference type="NCBIfam" id="TIGR01552">
    <property type="entry name" value="phd_fam"/>
    <property type="match status" value="1"/>
</dbReference>
<organism evidence="4 5">
    <name type="scientific">Steroidobacter agaridevorans</name>
    <dbReference type="NCBI Taxonomy" id="2695856"/>
    <lineage>
        <taxon>Bacteria</taxon>
        <taxon>Pseudomonadati</taxon>
        <taxon>Pseudomonadota</taxon>
        <taxon>Gammaproteobacteria</taxon>
        <taxon>Steroidobacterales</taxon>
        <taxon>Steroidobacteraceae</taxon>
        <taxon>Steroidobacter</taxon>
    </lineage>
</organism>
<comment type="similarity">
    <text evidence="1 2">Belongs to the phD/YefM antitoxin family.</text>
</comment>
<dbReference type="InterPro" id="IPR006442">
    <property type="entry name" value="Antitoxin_Phd/YefM"/>
</dbReference>
<sequence length="134" mass="14975">MARRILKRAPKSSSRNSKVEAGASIAPAAVATRSDRRSVPATQAKNRFGEILQTVRDSGPVFIERHGQAQAVVLGIDAYNKLTSNRERTPQERELDYWTREFDALHAKMQGDKARQAVDALFSATDTELNYRDT</sequence>
<proteinExistence type="inferred from homology"/>
<feature type="region of interest" description="Disordered" evidence="3">
    <location>
        <begin position="1"/>
        <end position="23"/>
    </location>
</feature>
<evidence type="ECO:0000256" key="1">
    <source>
        <dbReference type="ARBA" id="ARBA00009981"/>
    </source>
</evidence>
<protein>
    <recommendedName>
        <fullName evidence="2">Antitoxin</fullName>
    </recommendedName>
</protein>
<reference evidence="5" key="1">
    <citation type="submission" date="2020-01" db="EMBL/GenBank/DDBJ databases">
        <title>'Steroidobacter agaridevorans' sp. nov., agar-degrading bacteria isolated from rhizosphere soils.</title>
        <authorList>
            <person name="Ikenaga M."/>
            <person name="Kataoka M."/>
            <person name="Murouchi A."/>
            <person name="Katsuragi S."/>
            <person name="Sakai M."/>
        </authorList>
    </citation>
    <scope>NUCLEOTIDE SEQUENCE [LARGE SCALE GENOMIC DNA]</scope>
    <source>
        <strain evidence="5">YU21-B</strain>
    </source>
</reference>
<evidence type="ECO:0000256" key="2">
    <source>
        <dbReference type="RuleBase" id="RU362080"/>
    </source>
</evidence>
<keyword evidence="5" id="KW-1185">Reference proteome</keyword>
<dbReference type="EMBL" id="BLJN01000001">
    <property type="protein sequence ID" value="GFE79313.1"/>
    <property type="molecule type" value="Genomic_DNA"/>
</dbReference>
<comment type="function">
    <text evidence="2">Antitoxin component of a type II toxin-antitoxin (TA) system.</text>
</comment>
<dbReference type="Pfam" id="PF02604">
    <property type="entry name" value="PhdYeFM_antitox"/>
    <property type="match status" value="1"/>
</dbReference>
<dbReference type="Proteomes" id="UP000445000">
    <property type="component" value="Unassembled WGS sequence"/>
</dbReference>
<evidence type="ECO:0000256" key="3">
    <source>
        <dbReference type="SAM" id="MobiDB-lite"/>
    </source>
</evidence>
<dbReference type="SUPFAM" id="SSF143120">
    <property type="entry name" value="YefM-like"/>
    <property type="match status" value="1"/>
</dbReference>